<dbReference type="AlphaFoldDB" id="A0A9J6BHV8"/>
<dbReference type="GO" id="GO:0080019">
    <property type="term" value="F:alcohol-forming very long-chain fatty acyl-CoA reductase activity"/>
    <property type="evidence" value="ECO:0007669"/>
    <property type="project" value="InterPro"/>
</dbReference>
<keyword evidence="4" id="KW-0560">Oxidoreductase</keyword>
<comment type="function">
    <text evidence="4">Catalyzes the reduction of fatty acyl-CoA to fatty alcohols.</text>
</comment>
<comment type="similarity">
    <text evidence="1 4">Belongs to the fatty acyl-CoA reductase family.</text>
</comment>
<keyword evidence="8" id="KW-1185">Reference proteome</keyword>
<evidence type="ECO:0000259" key="6">
    <source>
        <dbReference type="Pfam" id="PF07993"/>
    </source>
</evidence>
<dbReference type="InterPro" id="IPR026055">
    <property type="entry name" value="FAR"/>
</dbReference>
<dbReference type="InterPro" id="IPR033640">
    <property type="entry name" value="FAR_C"/>
</dbReference>
<gene>
    <name evidence="7" type="ORF">PVAND_017011</name>
</gene>
<dbReference type="CDD" id="cd09071">
    <property type="entry name" value="FAR_C"/>
    <property type="match status" value="1"/>
</dbReference>
<evidence type="ECO:0000256" key="3">
    <source>
        <dbReference type="ARBA" id="ARBA00023098"/>
    </source>
</evidence>
<evidence type="ECO:0000313" key="7">
    <source>
        <dbReference type="EMBL" id="KAG5669115.1"/>
    </source>
</evidence>
<evidence type="ECO:0000256" key="1">
    <source>
        <dbReference type="ARBA" id="ARBA00005928"/>
    </source>
</evidence>
<dbReference type="CDD" id="cd05236">
    <property type="entry name" value="FAR-N_SDR_e"/>
    <property type="match status" value="1"/>
</dbReference>
<dbReference type="GO" id="GO:0005777">
    <property type="term" value="C:peroxisome"/>
    <property type="evidence" value="ECO:0007669"/>
    <property type="project" value="TreeGrafter"/>
</dbReference>
<dbReference type="OrthoDB" id="429813at2759"/>
<evidence type="ECO:0000256" key="4">
    <source>
        <dbReference type="RuleBase" id="RU363097"/>
    </source>
</evidence>
<keyword evidence="4" id="KW-0521">NADP</keyword>
<reference evidence="7" key="1">
    <citation type="submission" date="2021-03" db="EMBL/GenBank/DDBJ databases">
        <title>Chromosome level genome of the anhydrobiotic midge Polypedilum vanderplanki.</title>
        <authorList>
            <person name="Yoshida Y."/>
            <person name="Kikawada T."/>
            <person name="Gusev O."/>
        </authorList>
    </citation>
    <scope>NUCLEOTIDE SEQUENCE</scope>
    <source>
        <strain evidence="7">NIAS01</strain>
        <tissue evidence="7">Whole body or cell culture</tissue>
    </source>
</reference>
<feature type="domain" description="Fatty acyl-CoA reductase C-terminal" evidence="5">
    <location>
        <begin position="372"/>
        <end position="463"/>
    </location>
</feature>
<dbReference type="Proteomes" id="UP001107558">
    <property type="component" value="Chromosome 4"/>
</dbReference>
<keyword evidence="4" id="KW-0812">Transmembrane</keyword>
<name>A0A9J6BHV8_POLVA</name>
<dbReference type="EC" id="1.2.1.84" evidence="4"/>
<dbReference type="EMBL" id="JADBJN010000004">
    <property type="protein sequence ID" value="KAG5669115.1"/>
    <property type="molecule type" value="Genomic_DNA"/>
</dbReference>
<feature type="transmembrane region" description="Helical" evidence="4">
    <location>
        <begin position="479"/>
        <end position="507"/>
    </location>
</feature>
<evidence type="ECO:0000313" key="8">
    <source>
        <dbReference type="Proteomes" id="UP001107558"/>
    </source>
</evidence>
<dbReference type="InterPro" id="IPR036291">
    <property type="entry name" value="NAD(P)-bd_dom_sf"/>
</dbReference>
<dbReference type="GO" id="GO:0102965">
    <property type="term" value="F:alcohol-forming long-chain fatty acyl-CoA reductase activity"/>
    <property type="evidence" value="ECO:0007669"/>
    <property type="project" value="UniProtKB-EC"/>
</dbReference>
<keyword evidence="4" id="KW-1133">Transmembrane helix</keyword>
<feature type="domain" description="Thioester reductase (TE)" evidence="6">
    <location>
        <begin position="30"/>
        <end position="301"/>
    </location>
</feature>
<sequence>MRINAKKSDTSHLLQNASIADFYANKNIFITGATGFMGKVLLETLLRKCGQINCIYILVRMKRGVDPVQRYHDYVDDMIFDNIRNTTPERLTKIKLISGDITEENLGIGQKDELELIENVHILFHCAAKAKFSLTLRDALSFNLHGTLRVLHLAEKMRNLLVFSHFSTSYCNPNFKVLEEAYIEPFEDPFNVIKALTSGNEKDLETMEPKLMRGMPNTYAVSKLLTEELVFRFSDRINFVITRPAVVISAWQEPYPGYVDNKKNGMIGPMMARASGALRTILSNPNKLIEFIPVDIATHAIIAMTCKRGLLEGNEILYCNIVDTKTKPWTFKQYFDLEMETFYKYPLRNQLWWPYCVITGNKFYYNFRRVFYHYLPAAIGDFFTIVFRRKPQLIFVQRKFDRGMKTLGFYNRREYLYKNEQFLNLPKEMNEKDRELFYCDFERLNMEEVLRNYVLGVRKFILKITDTDSLEFRRGLLTLYWYVDLLVLIIFYAVAFAVILLLLLFLFDREGFLKIFNDLFKSFMFLAQNNFVIKDEVLEKCNRS</sequence>
<evidence type="ECO:0000259" key="5">
    <source>
        <dbReference type="Pfam" id="PF03015"/>
    </source>
</evidence>
<dbReference type="InterPro" id="IPR013120">
    <property type="entry name" value="FAR_NAD-bd"/>
</dbReference>
<keyword evidence="4" id="KW-0472">Membrane</keyword>
<dbReference type="GO" id="GO:0035336">
    <property type="term" value="P:long-chain fatty-acyl-CoA metabolic process"/>
    <property type="evidence" value="ECO:0007669"/>
    <property type="project" value="TreeGrafter"/>
</dbReference>
<organism evidence="7 8">
    <name type="scientific">Polypedilum vanderplanki</name>
    <name type="common">Sleeping chironomid midge</name>
    <dbReference type="NCBI Taxonomy" id="319348"/>
    <lineage>
        <taxon>Eukaryota</taxon>
        <taxon>Metazoa</taxon>
        <taxon>Ecdysozoa</taxon>
        <taxon>Arthropoda</taxon>
        <taxon>Hexapoda</taxon>
        <taxon>Insecta</taxon>
        <taxon>Pterygota</taxon>
        <taxon>Neoptera</taxon>
        <taxon>Endopterygota</taxon>
        <taxon>Diptera</taxon>
        <taxon>Nematocera</taxon>
        <taxon>Chironomoidea</taxon>
        <taxon>Chironomidae</taxon>
        <taxon>Chironominae</taxon>
        <taxon>Polypedilum</taxon>
        <taxon>Polypedilum</taxon>
    </lineage>
</organism>
<keyword evidence="3 4" id="KW-0443">Lipid metabolism</keyword>
<keyword evidence="2 4" id="KW-0444">Lipid biosynthesis</keyword>
<dbReference type="Pfam" id="PF03015">
    <property type="entry name" value="Sterile"/>
    <property type="match status" value="1"/>
</dbReference>
<dbReference type="Gene3D" id="3.40.50.720">
    <property type="entry name" value="NAD(P)-binding Rossmann-like Domain"/>
    <property type="match status" value="1"/>
</dbReference>
<evidence type="ECO:0000256" key="2">
    <source>
        <dbReference type="ARBA" id="ARBA00022516"/>
    </source>
</evidence>
<protein>
    <recommendedName>
        <fullName evidence="4">Fatty acyl-CoA reductase</fullName>
        <ecNumber evidence="4">1.2.1.84</ecNumber>
    </recommendedName>
</protein>
<dbReference type="SUPFAM" id="SSF51735">
    <property type="entry name" value="NAD(P)-binding Rossmann-fold domains"/>
    <property type="match status" value="1"/>
</dbReference>
<comment type="catalytic activity">
    <reaction evidence="4">
        <text>a long-chain fatty acyl-CoA + 2 NADPH + 2 H(+) = a long-chain primary fatty alcohol + 2 NADP(+) + CoA</text>
        <dbReference type="Rhea" id="RHEA:52716"/>
        <dbReference type="ChEBI" id="CHEBI:15378"/>
        <dbReference type="ChEBI" id="CHEBI:57287"/>
        <dbReference type="ChEBI" id="CHEBI:57783"/>
        <dbReference type="ChEBI" id="CHEBI:58349"/>
        <dbReference type="ChEBI" id="CHEBI:77396"/>
        <dbReference type="ChEBI" id="CHEBI:83139"/>
        <dbReference type="EC" id="1.2.1.84"/>
    </reaction>
</comment>
<proteinExistence type="inferred from homology"/>
<dbReference type="Pfam" id="PF07993">
    <property type="entry name" value="NAD_binding_4"/>
    <property type="match status" value="1"/>
</dbReference>
<dbReference type="PANTHER" id="PTHR11011">
    <property type="entry name" value="MALE STERILITY PROTEIN 2-RELATED"/>
    <property type="match status" value="1"/>
</dbReference>
<dbReference type="PANTHER" id="PTHR11011:SF118">
    <property type="entry name" value="FATTY ACYL-COA REDUCTASE"/>
    <property type="match status" value="1"/>
</dbReference>
<accession>A0A9J6BHV8</accession>
<comment type="caution">
    <text evidence="7">The sequence shown here is derived from an EMBL/GenBank/DDBJ whole genome shotgun (WGS) entry which is preliminary data.</text>
</comment>